<evidence type="ECO:0000313" key="1">
    <source>
        <dbReference type="EMBL" id="TKR26490.1"/>
    </source>
</evidence>
<name>A0A4U5JBB1_9EURY</name>
<evidence type="ECO:0008006" key="3">
    <source>
        <dbReference type="Google" id="ProtNLM"/>
    </source>
</evidence>
<evidence type="ECO:0000313" key="2">
    <source>
        <dbReference type="Proteomes" id="UP000308037"/>
    </source>
</evidence>
<protein>
    <recommendedName>
        <fullName evidence="3">DUF1102 domain-containing protein</fullName>
    </recommendedName>
</protein>
<dbReference type="AlphaFoldDB" id="A0A4U5JBB1"/>
<sequence>MLGLGGLIGSAGVLGTGAFTANEFERESSISVVDDSAGLLGLVPNASIAGVMTNGGALTIAIDEENGGVNVDSVYQFGAFVDGVGDLTDGKFTLVTDDNPADMSDGQAGLESAFAIVNQSGQTRDVTVDFELNDDIESGSQTEYAFELQRSIGGSGQRIGIATSPIDGDVTFGMEPGDSVGVSFIVNAFGGSIGDAIDGSLAISAN</sequence>
<dbReference type="Proteomes" id="UP000308037">
    <property type="component" value="Unassembled WGS sequence"/>
</dbReference>
<gene>
    <name evidence="1" type="ORF">DM868_07120</name>
</gene>
<keyword evidence="2" id="KW-1185">Reference proteome</keyword>
<dbReference type="EMBL" id="QKNX01000002">
    <property type="protein sequence ID" value="TKR26490.1"/>
    <property type="molecule type" value="Genomic_DNA"/>
</dbReference>
<accession>A0A4U5JBB1</accession>
<reference evidence="1 2" key="1">
    <citation type="submission" date="2019-04" db="EMBL/GenBank/DDBJ databases">
        <title>Natronomonas sp. F20-122 a newhaloarchaeon isolated from a saline saltern of Isla Bacuta, Huelva, Spain.</title>
        <authorList>
            <person name="Duran-Viseras A."/>
            <person name="Sanchez-Porro C."/>
            <person name="Ventosa A."/>
        </authorList>
    </citation>
    <scope>NUCLEOTIDE SEQUENCE [LARGE SCALE GENOMIC DNA]</scope>
    <source>
        <strain evidence="1 2">F20-122</strain>
    </source>
</reference>
<dbReference type="OrthoDB" id="313223at2157"/>
<comment type="caution">
    <text evidence="1">The sequence shown here is derived from an EMBL/GenBank/DDBJ whole genome shotgun (WGS) entry which is preliminary data.</text>
</comment>
<organism evidence="1 2">
    <name type="scientific">Natronomonas salsuginis</name>
    <dbReference type="NCBI Taxonomy" id="2217661"/>
    <lineage>
        <taxon>Archaea</taxon>
        <taxon>Methanobacteriati</taxon>
        <taxon>Methanobacteriota</taxon>
        <taxon>Stenosarchaea group</taxon>
        <taxon>Halobacteria</taxon>
        <taxon>Halobacteriales</taxon>
        <taxon>Natronomonadaceae</taxon>
        <taxon>Natronomonas</taxon>
    </lineage>
</organism>
<proteinExistence type="predicted"/>